<evidence type="ECO:0000313" key="8">
    <source>
        <dbReference type="EMBL" id="OHA14443.1"/>
    </source>
</evidence>
<evidence type="ECO:0000259" key="7">
    <source>
        <dbReference type="Pfam" id="PF20803"/>
    </source>
</evidence>
<protein>
    <submittedName>
        <fullName evidence="8">CRISPR-associated endonuclease Cas2</fullName>
    </submittedName>
</protein>
<dbReference type="AlphaFoldDB" id="A0A1G2LSC5"/>
<evidence type="ECO:0000313" key="9">
    <source>
        <dbReference type="Proteomes" id="UP000177171"/>
    </source>
</evidence>
<dbReference type="GO" id="GO:0004521">
    <property type="term" value="F:RNA endonuclease activity"/>
    <property type="evidence" value="ECO:0007669"/>
    <property type="project" value="InterPro"/>
</dbReference>
<dbReference type="Gene3D" id="1.10.10.10">
    <property type="entry name" value="Winged helix-like DNA-binding domain superfamily/Winged helix DNA-binding domain"/>
    <property type="match status" value="1"/>
</dbReference>
<dbReference type="InterPro" id="IPR036388">
    <property type="entry name" value="WH-like_DNA-bd_sf"/>
</dbReference>
<organism evidence="8 9">
    <name type="scientific">Candidatus Sungbacteria bacterium RIFCSPLOWO2_12_FULL_41_11</name>
    <dbReference type="NCBI Taxonomy" id="1802286"/>
    <lineage>
        <taxon>Bacteria</taxon>
        <taxon>Candidatus Sungiibacteriota</taxon>
    </lineage>
</organism>
<reference evidence="8 9" key="1">
    <citation type="journal article" date="2016" name="Nat. Commun.">
        <title>Thousands of microbial genomes shed light on interconnected biogeochemical processes in an aquifer system.</title>
        <authorList>
            <person name="Anantharaman K."/>
            <person name="Brown C.T."/>
            <person name="Hug L.A."/>
            <person name="Sharon I."/>
            <person name="Castelle C.J."/>
            <person name="Probst A.J."/>
            <person name="Thomas B.C."/>
            <person name="Singh A."/>
            <person name="Wilkins M.J."/>
            <person name="Karaoz U."/>
            <person name="Brodie E.L."/>
            <person name="Williams K.H."/>
            <person name="Hubbard S.S."/>
            <person name="Banfield J.F."/>
        </authorList>
    </citation>
    <scope>NUCLEOTIDE SEQUENCE [LARGE SCALE GENOMIC DNA]</scope>
</reference>
<dbReference type="InterPro" id="IPR021127">
    <property type="entry name" value="CRISPR_associated_Cas2"/>
</dbReference>
<keyword evidence="5" id="KW-0460">Magnesium</keyword>
<dbReference type="Pfam" id="PF20803">
    <property type="entry name" value="PaaX_M"/>
    <property type="match status" value="1"/>
</dbReference>
<dbReference type="SUPFAM" id="SSF143430">
    <property type="entry name" value="TTP0101/SSO1404-like"/>
    <property type="match status" value="1"/>
</dbReference>
<dbReference type="Proteomes" id="UP000177171">
    <property type="component" value="Unassembled WGS sequence"/>
</dbReference>
<sequence length="178" mass="20977">MELKHLILQKIAELGEVMLNGFFPSKYPEARLWRNLLGAESSYKFSKPTFSAILTQLREEGFVKRKNTRKKSEWHITSKGLKHLQFKKVFNANAIMVKKDGIARIVCFDIPERERKKRRWIREELLSLGYQPLQKSVWLGFSPISEDFFKDLELLSLRSYIHIFSVDKKGTIEKTWQG</sequence>
<keyword evidence="1" id="KW-0540">Nuclease</keyword>
<name>A0A1G2LSC5_9BACT</name>
<feature type="domain" description="Transcriptional repressor PaaX-like central Cas2-like" evidence="7">
    <location>
        <begin position="100"/>
        <end position="173"/>
    </location>
</feature>
<evidence type="ECO:0000256" key="1">
    <source>
        <dbReference type="ARBA" id="ARBA00022722"/>
    </source>
</evidence>
<evidence type="ECO:0000256" key="5">
    <source>
        <dbReference type="ARBA" id="ARBA00022842"/>
    </source>
</evidence>
<evidence type="ECO:0000256" key="6">
    <source>
        <dbReference type="ARBA" id="ARBA00023118"/>
    </source>
</evidence>
<keyword evidence="3 8" id="KW-0255">Endonuclease</keyword>
<dbReference type="InterPro" id="IPR048846">
    <property type="entry name" value="PaaX-like_central"/>
</dbReference>
<proteinExistence type="predicted"/>
<keyword evidence="6" id="KW-0051">Antiviral defense</keyword>
<evidence type="ECO:0000256" key="4">
    <source>
        <dbReference type="ARBA" id="ARBA00022801"/>
    </source>
</evidence>
<dbReference type="EMBL" id="MHQY01000007">
    <property type="protein sequence ID" value="OHA14443.1"/>
    <property type="molecule type" value="Genomic_DNA"/>
</dbReference>
<dbReference type="InterPro" id="IPR036390">
    <property type="entry name" value="WH_DNA-bd_sf"/>
</dbReference>
<gene>
    <name evidence="8" type="ORF">A3G49_06360</name>
</gene>
<keyword evidence="2" id="KW-0479">Metal-binding</keyword>
<accession>A0A1G2LSC5</accession>
<dbReference type="GO" id="GO:0043571">
    <property type="term" value="P:maintenance of CRISPR repeat elements"/>
    <property type="evidence" value="ECO:0007669"/>
    <property type="project" value="InterPro"/>
</dbReference>
<evidence type="ECO:0000256" key="2">
    <source>
        <dbReference type="ARBA" id="ARBA00022723"/>
    </source>
</evidence>
<evidence type="ECO:0000256" key="3">
    <source>
        <dbReference type="ARBA" id="ARBA00022759"/>
    </source>
</evidence>
<dbReference type="SUPFAM" id="SSF46785">
    <property type="entry name" value="Winged helix' DNA-binding domain"/>
    <property type="match status" value="1"/>
</dbReference>
<dbReference type="NCBIfam" id="TIGR01573">
    <property type="entry name" value="cas2"/>
    <property type="match status" value="1"/>
</dbReference>
<keyword evidence="4" id="KW-0378">Hydrolase</keyword>
<comment type="caution">
    <text evidence="8">The sequence shown here is derived from an EMBL/GenBank/DDBJ whole genome shotgun (WGS) entry which is preliminary data.</text>
</comment>